<dbReference type="InterPro" id="IPR052027">
    <property type="entry name" value="PspC"/>
</dbReference>
<organism evidence="8 9">
    <name type="scientific">Pseudonocardia parietis</name>
    <dbReference type="NCBI Taxonomy" id="570936"/>
    <lineage>
        <taxon>Bacteria</taxon>
        <taxon>Bacillati</taxon>
        <taxon>Actinomycetota</taxon>
        <taxon>Actinomycetes</taxon>
        <taxon>Pseudonocardiales</taxon>
        <taxon>Pseudonocardiaceae</taxon>
        <taxon>Pseudonocardia</taxon>
    </lineage>
</organism>
<comment type="subcellular location">
    <subcellularLocation>
        <location evidence="1">Cell membrane</location>
        <topology evidence="1">Single-pass membrane protein</topology>
    </subcellularLocation>
</comment>
<evidence type="ECO:0000256" key="1">
    <source>
        <dbReference type="ARBA" id="ARBA00004162"/>
    </source>
</evidence>
<protein>
    <submittedName>
        <fullName evidence="8">Phage shock protein PspC (Stress-responsive transcriptional regulator)</fullName>
    </submittedName>
</protein>
<feature type="transmembrane region" description="Helical" evidence="6">
    <location>
        <begin position="38"/>
        <end position="61"/>
    </location>
</feature>
<name>A0ABS4VWK2_9PSEU</name>
<dbReference type="PANTHER" id="PTHR33885">
    <property type="entry name" value="PHAGE SHOCK PROTEIN C"/>
    <property type="match status" value="1"/>
</dbReference>
<comment type="caution">
    <text evidence="8">The sequence shown here is derived from an EMBL/GenBank/DDBJ whole genome shotgun (WGS) entry which is preliminary data.</text>
</comment>
<sequence length="66" mass="7377">MNMPQSRSLVRPRNGKVIAGVCAGLADRFGLGRNTVRLLFVLSCLLPGPQFVIYIVLWIIMPKTDY</sequence>
<dbReference type="Proteomes" id="UP001519295">
    <property type="component" value="Unassembled WGS sequence"/>
</dbReference>
<dbReference type="Pfam" id="PF04024">
    <property type="entry name" value="PspC"/>
    <property type="match status" value="1"/>
</dbReference>
<reference evidence="8 9" key="1">
    <citation type="submission" date="2021-03" db="EMBL/GenBank/DDBJ databases">
        <title>Sequencing the genomes of 1000 actinobacteria strains.</title>
        <authorList>
            <person name="Klenk H.-P."/>
        </authorList>
    </citation>
    <scope>NUCLEOTIDE SEQUENCE [LARGE SCALE GENOMIC DNA]</scope>
    <source>
        <strain evidence="8 9">DSM 45256</strain>
    </source>
</reference>
<gene>
    <name evidence="8" type="ORF">JOF36_003991</name>
</gene>
<feature type="domain" description="Phage shock protein PspC N-terminal" evidence="7">
    <location>
        <begin position="8"/>
        <end position="63"/>
    </location>
</feature>
<evidence type="ECO:0000256" key="5">
    <source>
        <dbReference type="ARBA" id="ARBA00023136"/>
    </source>
</evidence>
<evidence type="ECO:0000313" key="8">
    <source>
        <dbReference type="EMBL" id="MBP2368295.1"/>
    </source>
</evidence>
<proteinExistence type="predicted"/>
<keyword evidence="5 6" id="KW-0472">Membrane</keyword>
<keyword evidence="3 6" id="KW-0812">Transmembrane</keyword>
<dbReference type="InterPro" id="IPR007168">
    <property type="entry name" value="Phageshock_PspC_N"/>
</dbReference>
<dbReference type="PANTHER" id="PTHR33885:SF3">
    <property type="entry name" value="PHAGE SHOCK PROTEIN C"/>
    <property type="match status" value="1"/>
</dbReference>
<keyword evidence="4 6" id="KW-1133">Transmembrane helix</keyword>
<evidence type="ECO:0000256" key="4">
    <source>
        <dbReference type="ARBA" id="ARBA00022989"/>
    </source>
</evidence>
<evidence type="ECO:0000256" key="3">
    <source>
        <dbReference type="ARBA" id="ARBA00022692"/>
    </source>
</evidence>
<keyword evidence="9" id="KW-1185">Reference proteome</keyword>
<evidence type="ECO:0000256" key="2">
    <source>
        <dbReference type="ARBA" id="ARBA00022475"/>
    </source>
</evidence>
<dbReference type="EMBL" id="JAGINU010000001">
    <property type="protein sequence ID" value="MBP2368295.1"/>
    <property type="molecule type" value="Genomic_DNA"/>
</dbReference>
<accession>A0ABS4VWK2</accession>
<evidence type="ECO:0000256" key="6">
    <source>
        <dbReference type="SAM" id="Phobius"/>
    </source>
</evidence>
<evidence type="ECO:0000259" key="7">
    <source>
        <dbReference type="Pfam" id="PF04024"/>
    </source>
</evidence>
<evidence type="ECO:0000313" key="9">
    <source>
        <dbReference type="Proteomes" id="UP001519295"/>
    </source>
</evidence>
<keyword evidence="2" id="KW-1003">Cell membrane</keyword>